<reference evidence="3" key="1">
    <citation type="submission" date="2022-11" db="UniProtKB">
        <authorList>
            <consortium name="WormBaseParasite"/>
        </authorList>
    </citation>
    <scope>IDENTIFICATION</scope>
</reference>
<proteinExistence type="predicted"/>
<accession>A0A915HQ22</accession>
<dbReference type="WBParaSite" id="nRc.2.0.1.t03606-RA">
    <property type="protein sequence ID" value="nRc.2.0.1.t03606-RA"/>
    <property type="gene ID" value="nRc.2.0.1.g03606"/>
</dbReference>
<evidence type="ECO:0000313" key="3">
    <source>
        <dbReference type="WBParaSite" id="nRc.2.0.1.t03606-RA"/>
    </source>
</evidence>
<organism evidence="2 3">
    <name type="scientific">Romanomermis culicivorax</name>
    <name type="common">Nematode worm</name>
    <dbReference type="NCBI Taxonomy" id="13658"/>
    <lineage>
        <taxon>Eukaryota</taxon>
        <taxon>Metazoa</taxon>
        <taxon>Ecdysozoa</taxon>
        <taxon>Nematoda</taxon>
        <taxon>Enoplea</taxon>
        <taxon>Dorylaimia</taxon>
        <taxon>Mermithida</taxon>
        <taxon>Mermithoidea</taxon>
        <taxon>Mermithidae</taxon>
        <taxon>Romanomermis</taxon>
    </lineage>
</organism>
<dbReference type="Proteomes" id="UP000887565">
    <property type="component" value="Unplaced"/>
</dbReference>
<evidence type="ECO:0000256" key="1">
    <source>
        <dbReference type="SAM" id="SignalP"/>
    </source>
</evidence>
<keyword evidence="1" id="KW-0732">Signal</keyword>
<dbReference type="AlphaFoldDB" id="A0A915HQ22"/>
<protein>
    <submittedName>
        <fullName evidence="3">Uncharacterized protein</fullName>
    </submittedName>
</protein>
<feature type="chain" id="PRO_5038032369" evidence="1">
    <location>
        <begin position="21"/>
        <end position="89"/>
    </location>
</feature>
<keyword evidence="2" id="KW-1185">Reference proteome</keyword>
<feature type="signal peptide" evidence="1">
    <location>
        <begin position="1"/>
        <end position="20"/>
    </location>
</feature>
<name>A0A915HQ22_ROMCU</name>
<sequence length="89" mass="10622">MSILFHFSLYVLHMLQETISEEELQVSFNYAELRKHATLKKCDRLNHVNRLPVHPAAHNQEKFRKTYLNKEKKLLSSTMLLYYLAAIFK</sequence>
<evidence type="ECO:0000313" key="2">
    <source>
        <dbReference type="Proteomes" id="UP000887565"/>
    </source>
</evidence>